<feature type="transmembrane region" description="Helical" evidence="1">
    <location>
        <begin position="116"/>
        <end position="133"/>
    </location>
</feature>
<feature type="transmembrane region" description="Helical" evidence="1">
    <location>
        <begin position="87"/>
        <end position="104"/>
    </location>
</feature>
<proteinExistence type="predicted"/>
<gene>
    <name evidence="2" type="ORF">DZC52_11810</name>
</gene>
<feature type="transmembrane region" description="Helical" evidence="1">
    <location>
        <begin position="20"/>
        <end position="44"/>
    </location>
</feature>
<dbReference type="EMBL" id="QUZK01000042">
    <property type="protein sequence ID" value="RFF29755.1"/>
    <property type="molecule type" value="Genomic_DNA"/>
</dbReference>
<sequence>MKYDFWINQGLFQLSWPACVVGASAGVAGWTGTSVVAAMALWQLHPRRRHPSDWRMIFLCLGIGFLLDSLWVQAGLLAYAMPWPSTQFAPFWILLLWLAMALVLNHSMSVFKGRLLLIGILGGIGSPMSYFAGSRFGAVEWLAPAWQVVLATGLSWALLLPALFWLADRPGRRHDGKTSDQSLSRSATS</sequence>
<evidence type="ECO:0000313" key="3">
    <source>
        <dbReference type="Proteomes" id="UP000260351"/>
    </source>
</evidence>
<keyword evidence="1" id="KW-0472">Membrane</keyword>
<dbReference type="Proteomes" id="UP000260351">
    <property type="component" value="Unassembled WGS sequence"/>
</dbReference>
<dbReference type="InterPro" id="IPR021306">
    <property type="entry name" value="DUF2878"/>
</dbReference>
<reference evidence="2 3" key="1">
    <citation type="submission" date="2018-08" db="EMBL/GenBank/DDBJ databases">
        <title>Wenzhouxiangella salilacus sp. nov., a novel bacterium isolated from a saline lake in Xinjiang Province, China.</title>
        <authorList>
            <person name="Han S."/>
        </authorList>
    </citation>
    <scope>NUCLEOTIDE SEQUENCE [LARGE SCALE GENOMIC DNA]</scope>
    <source>
        <strain evidence="2 3">XDB06</strain>
    </source>
</reference>
<name>A0A3E1K6W2_9GAMM</name>
<dbReference type="AlphaFoldDB" id="A0A3E1K6W2"/>
<keyword evidence="1" id="KW-0812">Transmembrane</keyword>
<feature type="transmembrane region" description="Helical" evidence="1">
    <location>
        <begin position="56"/>
        <end position="81"/>
    </location>
</feature>
<evidence type="ECO:0000313" key="2">
    <source>
        <dbReference type="EMBL" id="RFF29755.1"/>
    </source>
</evidence>
<keyword evidence="3" id="KW-1185">Reference proteome</keyword>
<accession>A0A3E1K6W2</accession>
<keyword evidence="1" id="KW-1133">Transmembrane helix</keyword>
<dbReference type="Pfam" id="PF11086">
    <property type="entry name" value="DUF2878"/>
    <property type="match status" value="1"/>
</dbReference>
<dbReference type="OrthoDB" id="288800at2"/>
<dbReference type="RefSeq" id="WP_116651340.1">
    <property type="nucleotide sequence ID" value="NZ_QUZK01000042.1"/>
</dbReference>
<organism evidence="2 3">
    <name type="scientific">Wenzhouxiangella sediminis</name>
    <dbReference type="NCBI Taxonomy" id="1792836"/>
    <lineage>
        <taxon>Bacteria</taxon>
        <taxon>Pseudomonadati</taxon>
        <taxon>Pseudomonadota</taxon>
        <taxon>Gammaproteobacteria</taxon>
        <taxon>Chromatiales</taxon>
        <taxon>Wenzhouxiangellaceae</taxon>
        <taxon>Wenzhouxiangella</taxon>
    </lineage>
</organism>
<feature type="transmembrane region" description="Helical" evidence="1">
    <location>
        <begin position="145"/>
        <end position="167"/>
    </location>
</feature>
<comment type="caution">
    <text evidence="2">The sequence shown here is derived from an EMBL/GenBank/DDBJ whole genome shotgun (WGS) entry which is preliminary data.</text>
</comment>
<evidence type="ECO:0000256" key="1">
    <source>
        <dbReference type="SAM" id="Phobius"/>
    </source>
</evidence>
<protein>
    <submittedName>
        <fullName evidence="2">DUF2878 domain-containing protein</fullName>
    </submittedName>
</protein>